<dbReference type="Pfam" id="PF00535">
    <property type="entry name" value="Glycos_transf_2"/>
    <property type="match status" value="1"/>
</dbReference>
<keyword evidence="5" id="KW-0472">Membrane</keyword>
<evidence type="ECO:0000256" key="1">
    <source>
        <dbReference type="ARBA" id="ARBA00004236"/>
    </source>
</evidence>
<keyword evidence="3" id="KW-0328">Glycosyltransferase</keyword>
<evidence type="ECO:0000313" key="8">
    <source>
        <dbReference type="Proteomes" id="UP000581135"/>
    </source>
</evidence>
<dbReference type="EMBL" id="JACHXA010000006">
    <property type="protein sequence ID" value="MBB3066022.1"/>
    <property type="molecule type" value="Genomic_DNA"/>
</dbReference>
<dbReference type="SUPFAM" id="SSF53448">
    <property type="entry name" value="Nucleotide-diphospho-sugar transferases"/>
    <property type="match status" value="1"/>
</dbReference>
<dbReference type="RefSeq" id="WP_183416841.1">
    <property type="nucleotide sequence ID" value="NZ_JACHXA010000006.1"/>
</dbReference>
<comment type="subcellular location">
    <subcellularLocation>
        <location evidence="1">Cell membrane</location>
    </subcellularLocation>
</comment>
<evidence type="ECO:0000256" key="3">
    <source>
        <dbReference type="ARBA" id="ARBA00022676"/>
    </source>
</evidence>
<dbReference type="NCBIfam" id="TIGR04283">
    <property type="entry name" value="glyco_like_mftF"/>
    <property type="match status" value="1"/>
</dbReference>
<dbReference type="InterPro" id="IPR001173">
    <property type="entry name" value="Glyco_trans_2-like"/>
</dbReference>
<accession>A0A839SU55</accession>
<sequence>MQTSLSIVIPTVNGAQRLPGCLAALTAGNGARALECELVIVDGGSSDASVALAGAAGARVIAAPKGRGPQLRQGAEAARGEWLFFLHDDTRLGDGWRRVVLDFIGDAGNRRRAGYCRLAFDEPGSAAARVAALANWRARALGLPYGDQGLLIARAFYQDLGGYPDQPLMEDVALVRKIGRRRLSPLNLIAVTSAARYRQDGWWRRPFKNLWLLGLYFLGASPTWLAERYR</sequence>
<evidence type="ECO:0000313" key="7">
    <source>
        <dbReference type="EMBL" id="MBB3066022.1"/>
    </source>
</evidence>
<gene>
    <name evidence="7" type="ORF">FHR98_002325</name>
</gene>
<dbReference type="GO" id="GO:0005886">
    <property type="term" value="C:plasma membrane"/>
    <property type="evidence" value="ECO:0007669"/>
    <property type="project" value="UniProtKB-SubCell"/>
</dbReference>
<comment type="caution">
    <text evidence="7">The sequence shown here is derived from an EMBL/GenBank/DDBJ whole genome shotgun (WGS) entry which is preliminary data.</text>
</comment>
<evidence type="ECO:0000256" key="2">
    <source>
        <dbReference type="ARBA" id="ARBA00022475"/>
    </source>
</evidence>
<keyword evidence="8" id="KW-1185">Reference proteome</keyword>
<dbReference type="InterPro" id="IPR029044">
    <property type="entry name" value="Nucleotide-diphossugar_trans"/>
</dbReference>
<dbReference type="CDD" id="cd02522">
    <property type="entry name" value="GT_2_like_a"/>
    <property type="match status" value="1"/>
</dbReference>
<keyword evidence="2" id="KW-1003">Cell membrane</keyword>
<organism evidence="7 8">
    <name type="scientific">Limibacillus halophilus</name>
    <dbReference type="NCBI Taxonomy" id="1579333"/>
    <lineage>
        <taxon>Bacteria</taxon>
        <taxon>Pseudomonadati</taxon>
        <taxon>Pseudomonadota</taxon>
        <taxon>Alphaproteobacteria</taxon>
        <taxon>Rhodospirillales</taxon>
        <taxon>Rhodovibrionaceae</taxon>
        <taxon>Limibacillus</taxon>
    </lineage>
</organism>
<dbReference type="Gene3D" id="3.90.550.10">
    <property type="entry name" value="Spore Coat Polysaccharide Biosynthesis Protein SpsA, Chain A"/>
    <property type="match status" value="1"/>
</dbReference>
<dbReference type="GO" id="GO:0016757">
    <property type="term" value="F:glycosyltransferase activity"/>
    <property type="evidence" value="ECO:0007669"/>
    <property type="project" value="UniProtKB-KW"/>
</dbReference>
<evidence type="ECO:0000256" key="5">
    <source>
        <dbReference type="ARBA" id="ARBA00023136"/>
    </source>
</evidence>
<evidence type="ECO:0000259" key="6">
    <source>
        <dbReference type="Pfam" id="PF00535"/>
    </source>
</evidence>
<dbReference type="Proteomes" id="UP000581135">
    <property type="component" value="Unassembled WGS sequence"/>
</dbReference>
<reference evidence="7 8" key="1">
    <citation type="submission" date="2020-08" db="EMBL/GenBank/DDBJ databases">
        <title>Genomic Encyclopedia of Type Strains, Phase III (KMG-III): the genomes of soil and plant-associated and newly described type strains.</title>
        <authorList>
            <person name="Whitman W."/>
        </authorList>
    </citation>
    <scope>NUCLEOTIDE SEQUENCE [LARGE SCALE GENOMIC DNA]</scope>
    <source>
        <strain evidence="7 8">CECT 8803</strain>
    </source>
</reference>
<dbReference type="AlphaFoldDB" id="A0A839SU55"/>
<protein>
    <submittedName>
        <fullName evidence="7">RSAM/selenodomain-associated transferase 2</fullName>
    </submittedName>
</protein>
<proteinExistence type="predicted"/>
<feature type="domain" description="Glycosyltransferase 2-like" evidence="6">
    <location>
        <begin position="6"/>
        <end position="106"/>
    </location>
</feature>
<name>A0A839SU55_9PROT</name>
<dbReference type="PANTHER" id="PTHR43646">
    <property type="entry name" value="GLYCOSYLTRANSFERASE"/>
    <property type="match status" value="1"/>
</dbReference>
<dbReference type="PANTHER" id="PTHR43646:SF2">
    <property type="entry name" value="GLYCOSYLTRANSFERASE 2-LIKE DOMAIN-CONTAINING PROTEIN"/>
    <property type="match status" value="1"/>
</dbReference>
<keyword evidence="4 7" id="KW-0808">Transferase</keyword>
<dbReference type="InterPro" id="IPR026461">
    <property type="entry name" value="Trfase_2_rSAM/seldom_assoc"/>
</dbReference>
<evidence type="ECO:0000256" key="4">
    <source>
        <dbReference type="ARBA" id="ARBA00022679"/>
    </source>
</evidence>